<sequence>MGGAVANYSAHQNYTINWSKNCVRSITKTMDVRRFLIPSILLIVPVDVCFASSGTTPVMGCPCSVDSVALLYSPGTVPGLPTSVEPIATPTFDEKECPISLDIMCTPPPGRTVYMNFQDFIGGVIQTNMVTLTCINGEFIHSDPVFGEK</sequence>
<name>A0A8S1FC51_9PELO</name>
<protein>
    <recommendedName>
        <fullName evidence="3">C6 domain-containing protein</fullName>
    </recommendedName>
</protein>
<comment type="caution">
    <text evidence="1">The sequence shown here is derived from an EMBL/GenBank/DDBJ whole genome shotgun (WGS) entry which is preliminary data.</text>
</comment>
<proteinExistence type="predicted"/>
<dbReference type="EMBL" id="CADEPM010000008">
    <property type="protein sequence ID" value="CAB3409260.1"/>
    <property type="molecule type" value="Genomic_DNA"/>
</dbReference>
<organism evidence="1 2">
    <name type="scientific">Caenorhabditis bovis</name>
    <dbReference type="NCBI Taxonomy" id="2654633"/>
    <lineage>
        <taxon>Eukaryota</taxon>
        <taxon>Metazoa</taxon>
        <taxon>Ecdysozoa</taxon>
        <taxon>Nematoda</taxon>
        <taxon>Chromadorea</taxon>
        <taxon>Rhabditida</taxon>
        <taxon>Rhabditina</taxon>
        <taxon>Rhabditomorpha</taxon>
        <taxon>Rhabditoidea</taxon>
        <taxon>Rhabditidae</taxon>
        <taxon>Peloderinae</taxon>
        <taxon>Caenorhabditis</taxon>
    </lineage>
</organism>
<keyword evidence="2" id="KW-1185">Reference proteome</keyword>
<gene>
    <name evidence="1" type="ORF">CBOVIS_LOCUS10936</name>
</gene>
<reference evidence="1 2" key="1">
    <citation type="submission" date="2020-04" db="EMBL/GenBank/DDBJ databases">
        <authorList>
            <person name="Laetsch R D."/>
            <person name="Stevens L."/>
            <person name="Kumar S."/>
            <person name="Blaxter L. M."/>
        </authorList>
    </citation>
    <scope>NUCLEOTIDE SEQUENCE [LARGE SCALE GENOMIC DNA]</scope>
</reference>
<evidence type="ECO:0008006" key="3">
    <source>
        <dbReference type="Google" id="ProtNLM"/>
    </source>
</evidence>
<evidence type="ECO:0000313" key="2">
    <source>
        <dbReference type="Proteomes" id="UP000494206"/>
    </source>
</evidence>
<accession>A0A8S1FC51</accession>
<evidence type="ECO:0000313" key="1">
    <source>
        <dbReference type="EMBL" id="CAB3409260.1"/>
    </source>
</evidence>
<dbReference type="Proteomes" id="UP000494206">
    <property type="component" value="Unassembled WGS sequence"/>
</dbReference>
<dbReference type="AlphaFoldDB" id="A0A8S1FC51"/>